<evidence type="ECO:0000313" key="3">
    <source>
        <dbReference type="Proteomes" id="UP001500668"/>
    </source>
</evidence>
<organism evidence="2 3">
    <name type="scientific">Streptomyces crystallinus</name>
    <dbReference type="NCBI Taxonomy" id="68191"/>
    <lineage>
        <taxon>Bacteria</taxon>
        <taxon>Bacillati</taxon>
        <taxon>Actinomycetota</taxon>
        <taxon>Actinomycetes</taxon>
        <taxon>Kitasatosporales</taxon>
        <taxon>Streptomycetaceae</taxon>
        <taxon>Streptomyces</taxon>
    </lineage>
</organism>
<dbReference type="RefSeq" id="WP_344076299.1">
    <property type="nucleotide sequence ID" value="NZ_BAAACA010000034.1"/>
</dbReference>
<gene>
    <name evidence="2" type="ORF">GCM10010394_47140</name>
</gene>
<feature type="region of interest" description="Disordered" evidence="1">
    <location>
        <begin position="130"/>
        <end position="198"/>
    </location>
</feature>
<comment type="caution">
    <text evidence="2">The sequence shown here is derived from an EMBL/GenBank/DDBJ whole genome shotgun (WGS) entry which is preliminary data.</text>
</comment>
<evidence type="ECO:0000256" key="1">
    <source>
        <dbReference type="SAM" id="MobiDB-lite"/>
    </source>
</evidence>
<sequence>MIDMSASGRSYRYVGPRHVIDDVPSADGGATIRTAADFADWAAARSVEELDEPFTFVIATRGALRLAPRRSEHVACASGDRVLGAGEISFYTAAGRWAVNEVSNQPTGYCPEVASWRRPHTHWIKQTLTARTASHTQGSSAGVSPARSTTSCGRTTSPASSATLTSPDTGTSARTWNTQTNPDPAQRSTAIGSTNRLRQAAARSALPVAGRVGPELKHSRLWVTLTATLAPGATNSSPDAPLTGTPPAPVPLPELLHDGKIRTDRAEAYLAAVLTNSPPGAAGSCWDAVRLRRAWSSGPRWQYERHVRVP</sequence>
<keyword evidence="3" id="KW-1185">Reference proteome</keyword>
<accession>A0ABN1GHX8</accession>
<proteinExistence type="predicted"/>
<dbReference type="Proteomes" id="UP001500668">
    <property type="component" value="Unassembled WGS sequence"/>
</dbReference>
<protein>
    <submittedName>
        <fullName evidence="2">Uncharacterized protein</fullName>
    </submittedName>
</protein>
<dbReference type="EMBL" id="BAAACA010000034">
    <property type="protein sequence ID" value="GAA0611904.1"/>
    <property type="molecule type" value="Genomic_DNA"/>
</dbReference>
<feature type="compositionally biased region" description="Low complexity" evidence="1">
    <location>
        <begin position="155"/>
        <end position="167"/>
    </location>
</feature>
<name>A0ABN1GHX8_9ACTN</name>
<feature type="compositionally biased region" description="Polar residues" evidence="1">
    <location>
        <begin position="130"/>
        <end position="154"/>
    </location>
</feature>
<reference evidence="2 3" key="1">
    <citation type="journal article" date="2019" name="Int. J. Syst. Evol. Microbiol.">
        <title>The Global Catalogue of Microorganisms (GCM) 10K type strain sequencing project: providing services to taxonomists for standard genome sequencing and annotation.</title>
        <authorList>
            <consortium name="The Broad Institute Genomics Platform"/>
            <consortium name="The Broad Institute Genome Sequencing Center for Infectious Disease"/>
            <person name="Wu L."/>
            <person name="Ma J."/>
        </authorList>
    </citation>
    <scope>NUCLEOTIDE SEQUENCE [LARGE SCALE GENOMIC DNA]</scope>
    <source>
        <strain evidence="2 3">JCM 5067</strain>
    </source>
</reference>
<feature type="compositionally biased region" description="Polar residues" evidence="1">
    <location>
        <begin position="168"/>
        <end position="197"/>
    </location>
</feature>
<evidence type="ECO:0000313" key="2">
    <source>
        <dbReference type="EMBL" id="GAA0611904.1"/>
    </source>
</evidence>